<dbReference type="EMBL" id="JMQI01000034">
    <property type="protein sequence ID" value="KDN20936.1"/>
    <property type="molecule type" value="Genomic_DNA"/>
</dbReference>
<comment type="caution">
    <text evidence="1">The sequence shown here is derived from an EMBL/GenBank/DDBJ whole genome shotgun (WGS) entry which is preliminary data.</text>
</comment>
<dbReference type="eggNOG" id="ENOG50346TS">
    <property type="taxonomic scope" value="Bacteria"/>
</dbReference>
<evidence type="ECO:0008006" key="3">
    <source>
        <dbReference type="Google" id="ProtNLM"/>
    </source>
</evidence>
<gene>
    <name evidence="1" type="ORF">DV20_17595</name>
</gene>
<dbReference type="SUPFAM" id="SSF69635">
    <property type="entry name" value="Type III secretory system chaperone-like"/>
    <property type="match status" value="1"/>
</dbReference>
<proteinExistence type="predicted"/>
<reference evidence="1 2" key="1">
    <citation type="submission" date="2014-05" db="EMBL/GenBank/DDBJ databases">
        <title>Draft genome sequence of Amycolatopsis rifamycinica DSM 46095.</title>
        <authorList>
            <person name="Lal R."/>
            <person name="Saxena A."/>
            <person name="Kumari R."/>
            <person name="Mukherjee U."/>
            <person name="Singh P."/>
            <person name="Sangwan N."/>
            <person name="Mahato N.K."/>
        </authorList>
    </citation>
    <scope>NUCLEOTIDE SEQUENCE [LARGE SCALE GENOMIC DNA]</scope>
    <source>
        <strain evidence="1 2">DSM 46095</strain>
    </source>
</reference>
<dbReference type="OrthoDB" id="3295813at2"/>
<accession>A0A066U0F1</accession>
<evidence type="ECO:0000313" key="1">
    <source>
        <dbReference type="EMBL" id="KDN20936.1"/>
    </source>
</evidence>
<dbReference type="Gene3D" id="3.30.1460.10">
    <property type="match status" value="1"/>
</dbReference>
<organism evidence="1 2">
    <name type="scientific">Amycolatopsis rifamycinica</name>
    <dbReference type="NCBI Taxonomy" id="287986"/>
    <lineage>
        <taxon>Bacteria</taxon>
        <taxon>Bacillati</taxon>
        <taxon>Actinomycetota</taxon>
        <taxon>Actinomycetes</taxon>
        <taxon>Pseudonocardiales</taxon>
        <taxon>Pseudonocardiaceae</taxon>
        <taxon>Amycolatopsis</taxon>
    </lineage>
</organism>
<evidence type="ECO:0000313" key="2">
    <source>
        <dbReference type="Proteomes" id="UP000027345"/>
    </source>
</evidence>
<dbReference type="RefSeq" id="WP_043781431.1">
    <property type="nucleotide sequence ID" value="NZ_JMQI01000034.1"/>
</dbReference>
<dbReference type="STRING" id="287986.DV20_17595"/>
<keyword evidence="2" id="KW-1185">Reference proteome</keyword>
<protein>
    <recommendedName>
        <fullName evidence="3">YbjN domain-containing protein</fullName>
    </recommendedName>
</protein>
<dbReference type="Proteomes" id="UP000027345">
    <property type="component" value="Unassembled WGS sequence"/>
</dbReference>
<dbReference type="AlphaFoldDB" id="A0A066U0F1"/>
<sequence>MAEWGDLVAYIRESYRVVRDEPDELRIRLVFGDDPDTEQRAQIVVIAREILDQREDWVQIATPFARHEEVDLLEVLTEVGDAIVVGGLAVMGEHVVLRHSLPLINLDINEFTDPLELVAGAAELLEQQFTGRDDY</sequence>
<name>A0A066U0F1_9PSEU</name>